<proteinExistence type="predicted"/>
<dbReference type="EMBL" id="LADI01003546">
    <property type="protein sequence ID" value="KPJ20589.1"/>
    <property type="molecule type" value="Genomic_DNA"/>
</dbReference>
<dbReference type="Proteomes" id="UP000053268">
    <property type="component" value="Unassembled WGS sequence"/>
</dbReference>
<reference evidence="2 3" key="1">
    <citation type="journal article" date="2015" name="Nat. Commun.">
        <title>Outbred genome sequencing and CRISPR/Cas9 gene editing in butterflies.</title>
        <authorList>
            <person name="Li X."/>
            <person name="Fan D."/>
            <person name="Zhang W."/>
            <person name="Liu G."/>
            <person name="Zhang L."/>
            <person name="Zhao L."/>
            <person name="Fang X."/>
            <person name="Chen L."/>
            <person name="Dong Y."/>
            <person name="Chen Y."/>
            <person name="Ding Y."/>
            <person name="Zhao R."/>
            <person name="Feng M."/>
            <person name="Zhu Y."/>
            <person name="Feng Y."/>
            <person name="Jiang X."/>
            <person name="Zhu D."/>
            <person name="Xiang H."/>
            <person name="Feng X."/>
            <person name="Li S."/>
            <person name="Wang J."/>
            <person name="Zhang G."/>
            <person name="Kronforst M.R."/>
            <person name="Wang W."/>
        </authorList>
    </citation>
    <scope>NUCLEOTIDE SEQUENCE [LARGE SCALE GENOMIC DNA]</scope>
    <source>
        <strain evidence="2">Ya'a_city_454_Px</strain>
        <tissue evidence="2">Whole body</tissue>
    </source>
</reference>
<keyword evidence="3" id="KW-1185">Reference proteome</keyword>
<feature type="transmembrane region" description="Helical" evidence="1">
    <location>
        <begin position="63"/>
        <end position="84"/>
    </location>
</feature>
<keyword evidence="1" id="KW-1133">Transmembrane helix</keyword>
<sequence>MHGNVFFQCISSPPSIRDGSSLDEPLIVQELAQWDNRHLGKVVSAAVDAARGTGDGTRSHPAACIDMSALLLIGIVISSLYVPIELGTYPNLCD</sequence>
<name>A0A0N1IJ06_PAPXU</name>
<evidence type="ECO:0000313" key="2">
    <source>
        <dbReference type="EMBL" id="KPJ20589.1"/>
    </source>
</evidence>
<keyword evidence="1" id="KW-0812">Transmembrane</keyword>
<gene>
    <name evidence="2" type="ORF">RR46_00075</name>
</gene>
<dbReference type="AlphaFoldDB" id="A0A0N1IJ06"/>
<comment type="caution">
    <text evidence="2">The sequence shown here is derived from an EMBL/GenBank/DDBJ whole genome shotgun (WGS) entry which is preliminary data.</text>
</comment>
<protein>
    <submittedName>
        <fullName evidence="2">Uncharacterized protein</fullName>
    </submittedName>
</protein>
<evidence type="ECO:0000256" key="1">
    <source>
        <dbReference type="SAM" id="Phobius"/>
    </source>
</evidence>
<accession>A0A0N1IJ06</accession>
<organism evidence="2 3">
    <name type="scientific">Papilio xuthus</name>
    <name type="common">Asian swallowtail butterfly</name>
    <dbReference type="NCBI Taxonomy" id="66420"/>
    <lineage>
        <taxon>Eukaryota</taxon>
        <taxon>Metazoa</taxon>
        <taxon>Ecdysozoa</taxon>
        <taxon>Arthropoda</taxon>
        <taxon>Hexapoda</taxon>
        <taxon>Insecta</taxon>
        <taxon>Pterygota</taxon>
        <taxon>Neoptera</taxon>
        <taxon>Endopterygota</taxon>
        <taxon>Lepidoptera</taxon>
        <taxon>Glossata</taxon>
        <taxon>Ditrysia</taxon>
        <taxon>Papilionoidea</taxon>
        <taxon>Papilionidae</taxon>
        <taxon>Papilioninae</taxon>
        <taxon>Papilio</taxon>
    </lineage>
</organism>
<evidence type="ECO:0000313" key="3">
    <source>
        <dbReference type="Proteomes" id="UP000053268"/>
    </source>
</evidence>
<keyword evidence="1" id="KW-0472">Membrane</keyword>